<evidence type="ECO:0000256" key="1">
    <source>
        <dbReference type="SAM" id="MobiDB-lite"/>
    </source>
</evidence>
<organism evidence="2 3">
    <name type="scientific">Kyrpidia spormannii</name>
    <dbReference type="NCBI Taxonomy" id="2055160"/>
    <lineage>
        <taxon>Bacteria</taxon>
        <taxon>Bacillati</taxon>
        <taxon>Bacillota</taxon>
        <taxon>Bacilli</taxon>
        <taxon>Bacillales</taxon>
        <taxon>Alicyclobacillaceae</taxon>
        <taxon>Kyrpidia</taxon>
    </lineage>
</organism>
<name>A0A6F9E1F8_9BACL</name>
<accession>A0A6F9E1F8</accession>
<dbReference type="Pfam" id="PF13171">
    <property type="entry name" value="DUF4004"/>
    <property type="match status" value="1"/>
</dbReference>
<feature type="region of interest" description="Disordered" evidence="1">
    <location>
        <begin position="128"/>
        <end position="153"/>
    </location>
</feature>
<dbReference type="InterPro" id="IPR025063">
    <property type="entry name" value="DUF4004"/>
</dbReference>
<evidence type="ECO:0000313" key="3">
    <source>
        <dbReference type="Proteomes" id="UP000502196"/>
    </source>
</evidence>
<gene>
    <name evidence="2" type="ORF">COOX1_0975</name>
</gene>
<dbReference type="AlphaFoldDB" id="A0A6F9E1F8"/>
<proteinExistence type="predicted"/>
<dbReference type="EMBL" id="LR792683">
    <property type="protein sequence ID" value="CAB3391565.1"/>
    <property type="molecule type" value="Genomic_DNA"/>
</dbReference>
<reference evidence="2 3" key="1">
    <citation type="submission" date="2020-04" db="EMBL/GenBank/DDBJ databases">
        <authorList>
            <person name="Hogendoorn C."/>
        </authorList>
    </citation>
    <scope>NUCLEOTIDE SEQUENCE [LARGE SCALE GENOMIC DNA]</scope>
    <source>
        <strain evidence="2">COOX1</strain>
    </source>
</reference>
<sequence length="153" mass="17226">MNYNLASKEAQYKFENKVRIAYVPRTGLPTLFSPHPELSFSWRTSGKNIVSKESLDICLNFHPGREAMSFRNILYTYVLDQLLRAGDINVSEGPVVIQTLEEHHPGFAGKPCDLVFIRKLGLHLPSHPGGRREHFESGARSSACSISRDVSRN</sequence>
<protein>
    <submittedName>
        <fullName evidence="2">Uncharacterized protein</fullName>
    </submittedName>
</protein>
<evidence type="ECO:0000313" key="2">
    <source>
        <dbReference type="EMBL" id="CAB3391565.1"/>
    </source>
</evidence>
<dbReference type="Proteomes" id="UP000502196">
    <property type="component" value="Chromosome"/>
</dbReference>